<dbReference type="EMBL" id="DSEU01000033">
    <property type="protein sequence ID" value="HEM66855.1"/>
    <property type="molecule type" value="Genomic_DNA"/>
</dbReference>
<dbReference type="Gene3D" id="3.40.920.10">
    <property type="entry name" value="Pyruvate-ferredoxin oxidoreductase, PFOR, domain III"/>
    <property type="match status" value="1"/>
</dbReference>
<feature type="domain" description="Pyruvate/ketoisovalerate oxidoreductase catalytic" evidence="2">
    <location>
        <begin position="19"/>
        <end position="192"/>
    </location>
</feature>
<dbReference type="InterPro" id="IPR052198">
    <property type="entry name" value="IorB_Oxidoreductase"/>
</dbReference>
<evidence type="ECO:0000313" key="3">
    <source>
        <dbReference type="EMBL" id="HEM66855.1"/>
    </source>
</evidence>
<organism evidence="3">
    <name type="scientific">Ignisphaera aggregans</name>
    <dbReference type="NCBI Taxonomy" id="334771"/>
    <lineage>
        <taxon>Archaea</taxon>
        <taxon>Thermoproteota</taxon>
        <taxon>Thermoprotei</taxon>
        <taxon>Desulfurococcales</taxon>
        <taxon>Desulfurococcaceae</taxon>
        <taxon>Ignisphaera</taxon>
    </lineage>
</organism>
<dbReference type="AlphaFoldDB" id="A0A7J2U392"/>
<protein>
    <submittedName>
        <fullName evidence="3">Indolepyruvate ferredoxin oxidoreductase</fullName>
    </submittedName>
</protein>
<comment type="caution">
    <text evidence="3">The sequence shown here is derived from an EMBL/GenBank/DDBJ whole genome shotgun (WGS) entry which is preliminary data.</text>
</comment>
<dbReference type="PANTHER" id="PTHR43854:SF1">
    <property type="entry name" value="INDOLEPYRUVATE OXIDOREDUCTASE SUBUNIT IORB"/>
    <property type="match status" value="1"/>
</dbReference>
<proteinExistence type="predicted"/>
<dbReference type="InterPro" id="IPR019752">
    <property type="entry name" value="Pyrv/ketoisovalerate_OxRed_cat"/>
</dbReference>
<dbReference type="GO" id="GO:0016903">
    <property type="term" value="F:oxidoreductase activity, acting on the aldehyde or oxo group of donors"/>
    <property type="evidence" value="ECO:0007669"/>
    <property type="project" value="InterPro"/>
</dbReference>
<gene>
    <name evidence="3" type="ORF">ENO26_04705</name>
</gene>
<reference evidence="3" key="1">
    <citation type="journal article" date="2020" name="mSystems">
        <title>Genome- and Community-Level Interaction Insights into Carbon Utilization and Element Cycling Functions of Hydrothermarchaeota in Hydrothermal Sediment.</title>
        <authorList>
            <person name="Zhou Z."/>
            <person name="Liu Y."/>
            <person name="Xu W."/>
            <person name="Pan J."/>
            <person name="Luo Z.H."/>
            <person name="Li M."/>
        </authorList>
    </citation>
    <scope>NUCLEOTIDE SEQUENCE [LARGE SCALE GENOMIC DNA]</scope>
    <source>
        <strain evidence="3">SpSt-125</strain>
    </source>
</reference>
<dbReference type="InterPro" id="IPR002869">
    <property type="entry name" value="Pyrv_flavodox_OxRed_cen"/>
</dbReference>
<dbReference type="PANTHER" id="PTHR43854">
    <property type="entry name" value="INDOLEPYRUVATE OXIDOREDUCTASE SUBUNIT IORB"/>
    <property type="match status" value="1"/>
</dbReference>
<evidence type="ECO:0000259" key="2">
    <source>
        <dbReference type="Pfam" id="PF01558"/>
    </source>
</evidence>
<name>A0A7J2U392_9CREN</name>
<evidence type="ECO:0000256" key="1">
    <source>
        <dbReference type="ARBA" id="ARBA00023002"/>
    </source>
</evidence>
<dbReference type="SUPFAM" id="SSF53323">
    <property type="entry name" value="Pyruvate-ferredoxin oxidoreductase, PFOR, domain III"/>
    <property type="match status" value="1"/>
</dbReference>
<accession>A0A7J2U392</accession>
<sequence>MPSQGIFKDKVNIVIVGVGGQGLITFGRVLGEACIRRGIDIRIAETHGMSQRGGAVEVFVRIGYGVRAPLVSPGQADYVVATEVLEALRGVRYLKKCGWILISDIILPPPLAKNVPLPEDIITALKKLPINVIQVPADAIVRKVGDVRTMNMAMLGGLVAFIESLLPVEVVAEVIENMLGYINKEAFLMGYEEVKNKKSDNTSTNNKICLDK</sequence>
<keyword evidence="1" id="KW-0560">Oxidoreductase</keyword>
<dbReference type="Pfam" id="PF01558">
    <property type="entry name" value="POR"/>
    <property type="match status" value="1"/>
</dbReference>
<keyword evidence="3" id="KW-0670">Pyruvate</keyword>